<evidence type="ECO:0000256" key="1">
    <source>
        <dbReference type="ARBA" id="ARBA00023172"/>
    </source>
</evidence>
<accession>A0ABP5KF52</accession>
<dbReference type="EMBL" id="BAAANT010000001">
    <property type="protein sequence ID" value="GAA2129851.1"/>
    <property type="molecule type" value="Genomic_DNA"/>
</dbReference>
<gene>
    <name evidence="4" type="ORF">GCM10009760_01560</name>
</gene>
<dbReference type="InterPro" id="IPR002104">
    <property type="entry name" value="Integrase_catalytic"/>
</dbReference>
<comment type="caution">
    <text evidence="4">The sequence shown here is derived from an EMBL/GenBank/DDBJ whole genome shotgun (WGS) entry which is preliminary data.</text>
</comment>
<feature type="domain" description="Tyr recombinase" evidence="3">
    <location>
        <begin position="237"/>
        <end position="451"/>
    </location>
</feature>
<keyword evidence="1" id="KW-0233">DNA recombination</keyword>
<organism evidence="4 5">
    <name type="scientific">Kitasatospora kazusensis</name>
    <dbReference type="NCBI Taxonomy" id="407974"/>
    <lineage>
        <taxon>Bacteria</taxon>
        <taxon>Bacillati</taxon>
        <taxon>Actinomycetota</taxon>
        <taxon>Actinomycetes</taxon>
        <taxon>Kitasatosporales</taxon>
        <taxon>Streptomycetaceae</taxon>
        <taxon>Kitasatospora</taxon>
    </lineage>
</organism>
<sequence length="467" mass="52272">MPTSYKVTFWEHRYRSDRRRPWMVRWTVNGVLEFSESYLTKTQADGRKAELLVAAASHEPFDTETGLPLSELRKREEEQGSVSWYQHGRNYVEARWDGAPAKTRTTWADALASVTFELVESKAGMPDKLLVRRALYSWAFNVNRWTDEPPVEVAKALAWIARNSVDTSALADPKMVRRLLAAISVKLDGTRAAASTTLRKRRILNHVLGRAVEDGLLTANPLPSVQWQPPRTDEEVDPEYVMSPEQAAAMLEAVGRQGRRGPRLVAFFGCMYYAGMRPGEVVHLRKDRCVLPAEGWGKLNLNGNSPRVGSSWTDSGASHDPRGLKHRPEKATRPVPIPPELVKLLREHIEQYGTAPDGRLFRTFRNGMVQESGYGVVWAAARAGAFSEEERATPLAKRPYDARHAGISLWLASGVPVAECARRAGHSIAVLLRVYAKCIHGDEDHANRLITERLQRRTAPPPTPHGS</sequence>
<dbReference type="Gene3D" id="1.10.443.10">
    <property type="entry name" value="Intergrase catalytic core"/>
    <property type="match status" value="1"/>
</dbReference>
<feature type="compositionally biased region" description="Polar residues" evidence="2">
    <location>
        <begin position="302"/>
        <end position="316"/>
    </location>
</feature>
<feature type="region of interest" description="Disordered" evidence="2">
    <location>
        <begin position="302"/>
        <end position="335"/>
    </location>
</feature>
<dbReference type="InterPro" id="IPR011010">
    <property type="entry name" value="DNA_brk_join_enz"/>
</dbReference>
<dbReference type="SUPFAM" id="SSF56349">
    <property type="entry name" value="DNA breaking-rejoining enzymes"/>
    <property type="match status" value="1"/>
</dbReference>
<reference evidence="5" key="1">
    <citation type="journal article" date="2019" name="Int. J. Syst. Evol. Microbiol.">
        <title>The Global Catalogue of Microorganisms (GCM) 10K type strain sequencing project: providing services to taxonomists for standard genome sequencing and annotation.</title>
        <authorList>
            <consortium name="The Broad Institute Genomics Platform"/>
            <consortium name="The Broad Institute Genome Sequencing Center for Infectious Disease"/>
            <person name="Wu L."/>
            <person name="Ma J."/>
        </authorList>
    </citation>
    <scope>NUCLEOTIDE SEQUENCE [LARGE SCALE GENOMIC DNA]</scope>
    <source>
        <strain evidence="5">JCM 14560</strain>
    </source>
</reference>
<dbReference type="InterPro" id="IPR050090">
    <property type="entry name" value="Tyrosine_recombinase_XerCD"/>
</dbReference>
<evidence type="ECO:0000313" key="4">
    <source>
        <dbReference type="EMBL" id="GAA2129851.1"/>
    </source>
</evidence>
<proteinExistence type="predicted"/>
<dbReference type="PROSITE" id="PS51898">
    <property type="entry name" value="TYR_RECOMBINASE"/>
    <property type="match status" value="1"/>
</dbReference>
<dbReference type="PANTHER" id="PTHR30349:SF64">
    <property type="entry name" value="PROPHAGE INTEGRASE INTD-RELATED"/>
    <property type="match status" value="1"/>
</dbReference>
<protein>
    <submittedName>
        <fullName evidence="4">Site-specific integrase</fullName>
    </submittedName>
</protein>
<name>A0ABP5KF52_9ACTN</name>
<evidence type="ECO:0000256" key="2">
    <source>
        <dbReference type="SAM" id="MobiDB-lite"/>
    </source>
</evidence>
<dbReference type="InterPro" id="IPR013762">
    <property type="entry name" value="Integrase-like_cat_sf"/>
</dbReference>
<evidence type="ECO:0000313" key="5">
    <source>
        <dbReference type="Proteomes" id="UP001422759"/>
    </source>
</evidence>
<evidence type="ECO:0000259" key="3">
    <source>
        <dbReference type="PROSITE" id="PS51898"/>
    </source>
</evidence>
<dbReference type="PANTHER" id="PTHR30349">
    <property type="entry name" value="PHAGE INTEGRASE-RELATED"/>
    <property type="match status" value="1"/>
</dbReference>
<dbReference type="RefSeq" id="WP_344459581.1">
    <property type="nucleotide sequence ID" value="NZ_BAAANT010000001.1"/>
</dbReference>
<keyword evidence="5" id="KW-1185">Reference proteome</keyword>
<dbReference type="Proteomes" id="UP001422759">
    <property type="component" value="Unassembled WGS sequence"/>
</dbReference>